<evidence type="ECO:0000313" key="2">
    <source>
        <dbReference type="Proteomes" id="UP001213039"/>
    </source>
</evidence>
<dbReference type="Proteomes" id="UP001213039">
    <property type="component" value="Chromosome"/>
</dbReference>
<sequence>MYELNFFSHIYTKGFVRLKHHLSELFKFNSQHPDLPGDSLWKLNLDYIWITLKTVTGGTITGLILSSITSYLSATNIHKNRKPSFILKFILVFFRAFPFVVFILLFKSIFSSFLAAWMIFCWSTWLWMHKYYLEIIESAETKYYWLDIKLGKSKLVSFYKNIYLSNRNRYVMNSFLSYESNVRWSAILGRIGIIGIGFWIDTFSSDFSYLGISLFYLFMVVFVIEIFMFLYNKYLKSYIHKRTKDQDYWKSPVYNLTWIILLIVKIVFLVIYIISFVDLANSTINFTKFGKYLKDFYVFDFSDIKVNYVYYLDYWVIFMKTYVSLYFAVLISIVFAFYMSERINNVWVSFTFKALLVIIKSLPVVVYFVLFNTFLEPVTSITIVLSLVAFRSLTKHFNSKINAFSSYELKLYSSLGFSTWWIYRKRILPEAFKDIRSLIVFEYENTFRNGISYGVFATITITEKINDYQEKNLYGRIFPLILPAFLFFILLEIFYWIIKNDFKLNKLFNWIKNTRNNLNKSFLNKTRKTI</sequence>
<keyword evidence="2" id="KW-1185">Reference proteome</keyword>
<proteinExistence type="predicted"/>
<reference evidence="1" key="1">
    <citation type="submission" date="2022-12" db="EMBL/GenBank/DDBJ databases">
        <authorList>
            <consortium name="Asia Pacific Centre for Animal Health"/>
            <person name="Klose S.M."/>
            <person name="Legione A.R."/>
            <person name="Monotti I."/>
            <person name="Bushell R."/>
            <person name="Marenda M.S."/>
            <person name="Sugiyama T."/>
            <person name="Browning G.F."/>
            <person name="Vaz P.K."/>
        </authorList>
    </citation>
    <scope>NUCLEOTIDE SEQUENCE</scope>
    <source>
        <strain evidence="1">Felid995</strain>
    </source>
</reference>
<gene>
    <name evidence="1" type="ORF">Me_995_000103</name>
</gene>
<evidence type="ECO:0000313" key="1">
    <source>
        <dbReference type="EMBL" id="WBP84150.1"/>
    </source>
</evidence>
<name>A0ACD4PHN9_9BACT</name>
<organism evidence="1 2">
    <name type="scientific">Mycoplasmopsis edwardii</name>
    <dbReference type="NCBI Taxonomy" id="53558"/>
    <lineage>
        <taxon>Bacteria</taxon>
        <taxon>Bacillati</taxon>
        <taxon>Mycoplasmatota</taxon>
        <taxon>Mycoplasmoidales</taxon>
        <taxon>Metamycoplasmataceae</taxon>
        <taxon>Mycoplasmopsis</taxon>
    </lineage>
</organism>
<protein>
    <submittedName>
        <fullName evidence="1">ABC transporter permease</fullName>
    </submittedName>
</protein>
<accession>A0ACD4PHN9</accession>
<dbReference type="EMBL" id="CP114370">
    <property type="protein sequence ID" value="WBP84150.1"/>
    <property type="molecule type" value="Genomic_DNA"/>
</dbReference>